<evidence type="ECO:0000256" key="4">
    <source>
        <dbReference type="ARBA" id="ARBA00023015"/>
    </source>
</evidence>
<feature type="modified residue" description="4-aspartylphosphate" evidence="7">
    <location>
        <position position="57"/>
    </location>
</feature>
<dbReference type="Proteomes" id="UP001065549">
    <property type="component" value="Unassembled WGS sequence"/>
</dbReference>
<dbReference type="Pfam" id="PF00072">
    <property type="entry name" value="Response_reg"/>
    <property type="match status" value="1"/>
</dbReference>
<dbReference type="GO" id="GO:0005524">
    <property type="term" value="F:ATP binding"/>
    <property type="evidence" value="ECO:0007669"/>
    <property type="project" value="UniProtKB-KW"/>
</dbReference>
<dbReference type="PROSITE" id="PS00675">
    <property type="entry name" value="SIGMA54_INTERACT_1"/>
    <property type="match status" value="1"/>
</dbReference>
<dbReference type="Gene3D" id="3.40.50.300">
    <property type="entry name" value="P-loop containing nucleotide triphosphate hydrolases"/>
    <property type="match status" value="1"/>
</dbReference>
<dbReference type="PROSITE" id="PS50110">
    <property type="entry name" value="RESPONSE_REGULATORY"/>
    <property type="match status" value="1"/>
</dbReference>
<dbReference type="GO" id="GO:0006355">
    <property type="term" value="P:regulation of DNA-templated transcription"/>
    <property type="evidence" value="ECO:0007669"/>
    <property type="project" value="InterPro"/>
</dbReference>
<evidence type="ECO:0000313" key="11">
    <source>
        <dbReference type="Proteomes" id="UP001065549"/>
    </source>
</evidence>
<dbReference type="SUPFAM" id="SSF52540">
    <property type="entry name" value="P-loop containing nucleoside triphosphate hydrolases"/>
    <property type="match status" value="1"/>
</dbReference>
<comment type="function">
    <text evidence="6">May play the central regulatory role in sporulation. It may be an element of the effector pathway responsible for the activation of sporulation genes in response to nutritional stress. Spo0A may act in concert with spo0H (a sigma factor) to control the expression of some genes that are critical to the sporulation process.</text>
</comment>
<dbReference type="InterPro" id="IPR003593">
    <property type="entry name" value="AAA+_ATPase"/>
</dbReference>
<dbReference type="InterPro" id="IPR011006">
    <property type="entry name" value="CheY-like_superfamily"/>
</dbReference>
<dbReference type="SMART" id="SM00382">
    <property type="entry name" value="AAA"/>
    <property type="match status" value="1"/>
</dbReference>
<dbReference type="Pfam" id="PF02954">
    <property type="entry name" value="HTH_8"/>
    <property type="match status" value="1"/>
</dbReference>
<keyword evidence="11" id="KW-1185">Reference proteome</keyword>
<dbReference type="PROSITE" id="PS00688">
    <property type="entry name" value="SIGMA54_INTERACT_3"/>
    <property type="match status" value="1"/>
</dbReference>
<dbReference type="Gene3D" id="1.10.8.60">
    <property type="match status" value="1"/>
</dbReference>
<dbReference type="InterPro" id="IPR002197">
    <property type="entry name" value="HTH_Fis"/>
</dbReference>
<evidence type="ECO:0000256" key="1">
    <source>
        <dbReference type="ARBA" id="ARBA00018672"/>
    </source>
</evidence>
<dbReference type="PANTHER" id="PTHR32071">
    <property type="entry name" value="TRANSCRIPTIONAL REGULATORY PROTEIN"/>
    <property type="match status" value="1"/>
</dbReference>
<feature type="domain" description="Sigma-54 factor interaction" evidence="8">
    <location>
        <begin position="144"/>
        <end position="373"/>
    </location>
</feature>
<keyword evidence="3" id="KW-0067">ATP-binding</keyword>
<dbReference type="SUPFAM" id="SSF46689">
    <property type="entry name" value="Homeodomain-like"/>
    <property type="match status" value="1"/>
</dbReference>
<evidence type="ECO:0000259" key="9">
    <source>
        <dbReference type="PROSITE" id="PS50110"/>
    </source>
</evidence>
<keyword evidence="4" id="KW-0805">Transcription regulation</keyword>
<dbReference type="Pfam" id="PF00158">
    <property type="entry name" value="Sigma54_activat"/>
    <property type="match status" value="1"/>
</dbReference>
<dbReference type="SUPFAM" id="SSF52172">
    <property type="entry name" value="CheY-like"/>
    <property type="match status" value="1"/>
</dbReference>
<dbReference type="InterPro" id="IPR058031">
    <property type="entry name" value="AAA_lid_NorR"/>
</dbReference>
<dbReference type="GO" id="GO:0000160">
    <property type="term" value="P:phosphorelay signal transduction system"/>
    <property type="evidence" value="ECO:0007669"/>
    <property type="project" value="InterPro"/>
</dbReference>
<keyword evidence="7" id="KW-0597">Phosphoprotein</keyword>
<dbReference type="SMART" id="SM00448">
    <property type="entry name" value="REC"/>
    <property type="match status" value="1"/>
</dbReference>
<accession>A0A9J6QJY6</accession>
<comment type="caution">
    <text evidence="10">The sequence shown here is derived from an EMBL/GenBank/DDBJ whole genome shotgun (WGS) entry which is preliminary data.</text>
</comment>
<evidence type="ECO:0000313" key="10">
    <source>
        <dbReference type="EMBL" id="MCU7377800.1"/>
    </source>
</evidence>
<dbReference type="Gene3D" id="3.40.50.2300">
    <property type="match status" value="1"/>
</dbReference>
<dbReference type="RefSeq" id="WP_148395004.1">
    <property type="nucleotide sequence ID" value="NZ_JAJAGH010000006.1"/>
</dbReference>
<dbReference type="InterPro" id="IPR001789">
    <property type="entry name" value="Sig_transdc_resp-reg_receiver"/>
</dbReference>
<reference evidence="10" key="1">
    <citation type="submission" date="2022-09" db="EMBL/GenBank/DDBJ databases">
        <title>Culturomic study of gut microbiota in children with autism spectrum disorder.</title>
        <authorList>
            <person name="Efimov B.A."/>
            <person name="Chaplin A.V."/>
            <person name="Sokolova S.R."/>
            <person name="Pikina A.P."/>
            <person name="Korzhanova M."/>
            <person name="Belova V."/>
            <person name="Korostin D."/>
        </authorList>
    </citation>
    <scope>NUCLEOTIDE SEQUENCE</scope>
    <source>
        <strain evidence="10">ASD5510</strain>
    </source>
</reference>
<dbReference type="InterPro" id="IPR002078">
    <property type="entry name" value="Sigma_54_int"/>
</dbReference>
<name>A0A9J6QJY6_9FIRM</name>
<dbReference type="PROSITE" id="PS50045">
    <property type="entry name" value="SIGMA54_INTERACT_4"/>
    <property type="match status" value="1"/>
</dbReference>
<protein>
    <recommendedName>
        <fullName evidence="1">Stage 0 sporulation protein A homolog</fullName>
    </recommendedName>
</protein>
<dbReference type="Pfam" id="PF25601">
    <property type="entry name" value="AAA_lid_14"/>
    <property type="match status" value="1"/>
</dbReference>
<proteinExistence type="predicted"/>
<dbReference type="PANTHER" id="PTHR32071:SF119">
    <property type="entry name" value="SIGMA L-DEPENDENT TRANSCRIPTIONAL REGULATOR YPLP-RELATED"/>
    <property type="match status" value="1"/>
</dbReference>
<evidence type="ECO:0000256" key="6">
    <source>
        <dbReference type="ARBA" id="ARBA00024867"/>
    </source>
</evidence>
<evidence type="ECO:0000256" key="2">
    <source>
        <dbReference type="ARBA" id="ARBA00022741"/>
    </source>
</evidence>
<dbReference type="InterPro" id="IPR009057">
    <property type="entry name" value="Homeodomain-like_sf"/>
</dbReference>
<dbReference type="InterPro" id="IPR025662">
    <property type="entry name" value="Sigma_54_int_dom_ATP-bd_1"/>
</dbReference>
<organism evidence="10 11">
    <name type="scientific">Hominibacterium faecale</name>
    <dbReference type="NCBI Taxonomy" id="2839743"/>
    <lineage>
        <taxon>Bacteria</taxon>
        <taxon>Bacillati</taxon>
        <taxon>Bacillota</taxon>
        <taxon>Clostridia</taxon>
        <taxon>Peptostreptococcales</taxon>
        <taxon>Anaerovoracaceae</taxon>
        <taxon>Hominibacterium</taxon>
    </lineage>
</organism>
<feature type="domain" description="Response regulatory" evidence="9">
    <location>
        <begin position="8"/>
        <end position="122"/>
    </location>
</feature>
<evidence type="ECO:0000259" key="8">
    <source>
        <dbReference type="PROSITE" id="PS50045"/>
    </source>
</evidence>
<dbReference type="EMBL" id="JAOSHN010000002">
    <property type="protein sequence ID" value="MCU7377800.1"/>
    <property type="molecule type" value="Genomic_DNA"/>
</dbReference>
<gene>
    <name evidence="10" type="ORF">OBO34_05445</name>
</gene>
<dbReference type="GO" id="GO:0043565">
    <property type="term" value="F:sequence-specific DNA binding"/>
    <property type="evidence" value="ECO:0007669"/>
    <property type="project" value="InterPro"/>
</dbReference>
<dbReference type="AlphaFoldDB" id="A0A9J6QJY6"/>
<evidence type="ECO:0000256" key="5">
    <source>
        <dbReference type="ARBA" id="ARBA00023163"/>
    </source>
</evidence>
<dbReference type="InterPro" id="IPR025944">
    <property type="entry name" value="Sigma_54_int_dom_CS"/>
</dbReference>
<dbReference type="CDD" id="cd00009">
    <property type="entry name" value="AAA"/>
    <property type="match status" value="1"/>
</dbReference>
<dbReference type="Gene3D" id="1.10.10.60">
    <property type="entry name" value="Homeodomain-like"/>
    <property type="match status" value="1"/>
</dbReference>
<keyword evidence="5" id="KW-0804">Transcription</keyword>
<evidence type="ECO:0000256" key="3">
    <source>
        <dbReference type="ARBA" id="ARBA00022840"/>
    </source>
</evidence>
<keyword evidence="2" id="KW-0547">Nucleotide-binding</keyword>
<dbReference type="InterPro" id="IPR027417">
    <property type="entry name" value="P-loop_NTPase"/>
</dbReference>
<evidence type="ECO:0000256" key="7">
    <source>
        <dbReference type="PROSITE-ProRule" id="PRU00169"/>
    </source>
</evidence>
<sequence length="457" mass="52480">MSKGNNFNILVVDDEQDYCDVLKMILTGKGYKVDTCSNGQEAVKKLEKKPFDLVITDLCMPVMDGRQLLEEIKKREYDTEVIMLTAHGTIEKAVDAMKAGAYTYVTKGRDPEELFLEIRKIRDTKKIRRDNAILKEKVSGRFMLESQNKKYRQMLELAERAAQSESNILILGESGAGKEVLASFIHQKSKRCDANFMELNCQALSESILESELFGHEKGAFTGADKRRIGLFEASNDGTLFLDEIGGVSINLQAKLLKAIENKQIYRLGSSTPINVDFRLITATNHNLQQDMSDGCFRDDLFYRISTIVLELPPLRDRPEDIPLFIEYFFDKYQREMNKVITDIEPRVSQLLNGYHYPGNVRELKNIIERLVVLSERGEILEAYLPSDVVKNQNYRPAAAVSEIDYTVSLRDYRSKVEKEYITGLLERYPKDMNKVAEILDISRRQLFNKLVEYDLK</sequence>
<dbReference type="FunFam" id="3.40.50.300:FF:000006">
    <property type="entry name" value="DNA-binding transcriptional regulator NtrC"/>
    <property type="match status" value="1"/>
</dbReference>